<gene>
    <name evidence="2" type="ORF">DILT_LOCUS19275</name>
</gene>
<keyword evidence="3" id="KW-1185">Reference proteome</keyword>
<evidence type="ECO:0000259" key="1">
    <source>
        <dbReference type="Pfam" id="PF23055"/>
    </source>
</evidence>
<dbReference type="AlphaFoldDB" id="A0A3P7RM45"/>
<dbReference type="OrthoDB" id="6260718at2759"/>
<dbReference type="PANTHER" id="PTHR33327">
    <property type="entry name" value="ENDONUCLEASE"/>
    <property type="match status" value="1"/>
</dbReference>
<dbReference type="InterPro" id="IPR055469">
    <property type="entry name" value="DUF7041"/>
</dbReference>
<sequence>MAEEDQPFYEIDLDDSVSTRSYASVDRDEPNAFQIAIKLPPYKVRDPTVWFKQIEDVFATRTITSERTRYAYVVQYLPFDVTYAVQDLLYPILYPI</sequence>
<dbReference type="PANTHER" id="PTHR33327:SF3">
    <property type="entry name" value="RNA-DIRECTED DNA POLYMERASE"/>
    <property type="match status" value="1"/>
</dbReference>
<reference evidence="2 3" key="1">
    <citation type="submission" date="2018-11" db="EMBL/GenBank/DDBJ databases">
        <authorList>
            <consortium name="Pathogen Informatics"/>
        </authorList>
    </citation>
    <scope>NUCLEOTIDE SEQUENCE [LARGE SCALE GENOMIC DNA]</scope>
</reference>
<proteinExistence type="predicted"/>
<evidence type="ECO:0000313" key="2">
    <source>
        <dbReference type="EMBL" id="VDN44146.1"/>
    </source>
</evidence>
<name>A0A3P7RM45_DIBLA</name>
<organism evidence="2 3">
    <name type="scientific">Dibothriocephalus latus</name>
    <name type="common">Fish tapeworm</name>
    <name type="synonym">Diphyllobothrium latum</name>
    <dbReference type="NCBI Taxonomy" id="60516"/>
    <lineage>
        <taxon>Eukaryota</taxon>
        <taxon>Metazoa</taxon>
        <taxon>Spiralia</taxon>
        <taxon>Lophotrochozoa</taxon>
        <taxon>Platyhelminthes</taxon>
        <taxon>Cestoda</taxon>
        <taxon>Eucestoda</taxon>
        <taxon>Diphyllobothriidea</taxon>
        <taxon>Diphyllobothriidae</taxon>
        <taxon>Dibothriocephalus</taxon>
    </lineage>
</organism>
<feature type="domain" description="DUF7041" evidence="1">
    <location>
        <begin position="39"/>
        <end position="89"/>
    </location>
</feature>
<dbReference type="Proteomes" id="UP000281553">
    <property type="component" value="Unassembled WGS sequence"/>
</dbReference>
<protein>
    <recommendedName>
        <fullName evidence="1">DUF7041 domain-containing protein</fullName>
    </recommendedName>
</protein>
<evidence type="ECO:0000313" key="3">
    <source>
        <dbReference type="Proteomes" id="UP000281553"/>
    </source>
</evidence>
<dbReference type="Pfam" id="PF23055">
    <property type="entry name" value="DUF7041"/>
    <property type="match status" value="1"/>
</dbReference>
<dbReference type="EMBL" id="UYRU01110371">
    <property type="protein sequence ID" value="VDN44146.1"/>
    <property type="molecule type" value="Genomic_DNA"/>
</dbReference>
<accession>A0A3P7RM45</accession>